<comment type="subcellular location">
    <subcellularLocation>
        <location evidence="1">Cell membrane</location>
        <topology evidence="1">Multi-pass membrane protein</topology>
    </subcellularLocation>
</comment>
<gene>
    <name evidence="8" type="ORF">P7122_11760</name>
</gene>
<evidence type="ECO:0000313" key="8">
    <source>
        <dbReference type="EMBL" id="MDG4716551.1"/>
    </source>
</evidence>
<dbReference type="InterPro" id="IPR003838">
    <property type="entry name" value="ABC3_permease_C"/>
</dbReference>
<reference evidence="8 9" key="1">
    <citation type="submission" date="2023-03" db="EMBL/GenBank/DDBJ databases">
        <title>Strain YYF002 represents a novel species in the genus Winogradskyella isolated from seawater.</title>
        <authorList>
            <person name="Fu Z.-Y."/>
        </authorList>
    </citation>
    <scope>NUCLEOTIDE SEQUENCE [LARGE SCALE GENOMIC DNA]</scope>
    <source>
        <strain evidence="8 9">YYF002</strain>
    </source>
</reference>
<organism evidence="8 9">
    <name type="scientific">Winogradskyella marincola</name>
    <dbReference type="NCBI Taxonomy" id="3037795"/>
    <lineage>
        <taxon>Bacteria</taxon>
        <taxon>Pseudomonadati</taxon>
        <taxon>Bacteroidota</taxon>
        <taxon>Flavobacteriia</taxon>
        <taxon>Flavobacteriales</taxon>
        <taxon>Flavobacteriaceae</taxon>
        <taxon>Winogradskyella</taxon>
    </lineage>
</organism>
<keyword evidence="5 6" id="KW-0472">Membrane</keyword>
<evidence type="ECO:0000313" key="9">
    <source>
        <dbReference type="Proteomes" id="UP001529085"/>
    </source>
</evidence>
<keyword evidence="4 6" id="KW-1133">Transmembrane helix</keyword>
<evidence type="ECO:0000256" key="1">
    <source>
        <dbReference type="ARBA" id="ARBA00004651"/>
    </source>
</evidence>
<evidence type="ECO:0000256" key="3">
    <source>
        <dbReference type="ARBA" id="ARBA00022692"/>
    </source>
</evidence>
<evidence type="ECO:0000256" key="2">
    <source>
        <dbReference type="ARBA" id="ARBA00022475"/>
    </source>
</evidence>
<evidence type="ECO:0000256" key="6">
    <source>
        <dbReference type="SAM" id="Phobius"/>
    </source>
</evidence>
<feature type="transmembrane region" description="Helical" evidence="6">
    <location>
        <begin position="321"/>
        <end position="344"/>
    </location>
</feature>
<accession>A0ABT6G3F1</accession>
<feature type="domain" description="ABC3 transporter permease C-terminal" evidence="7">
    <location>
        <begin position="277"/>
        <end position="385"/>
    </location>
</feature>
<sequence>MLIKLQKKTLVKIQLIGYILTLFIGVFIVLTTLQLYQDVKPLLSEQTDVFSDKSAVISKEVSVFKSVNKDRIYFSSKEIEELKEQPFIKDVSVFNNADFRIKAYSNQSENIPLFQTDLFFESIPDAYIDVKTEDWIWNENDEVVPIIIPENYLKLYNFGFAESQGLPVLSKNTISQITFNLKVIGNFNSEVYKSRIVGFSNKINSILVPETFLEYANNKFGRSKKSRISRLLVTFNNPTDERILQFFNENNYSINKDKLEFSKLSFFFNSALVFVIAVALIILVLSIAFILLSFNLIIQKNKAMISNLGAIGYSYKSISKFYQIVISLATVIAIVPAIILGIVVRKIYLERLESLFEFSESNSFILILGVAILLVLCLSYSFIILRKMKAIVLPKS</sequence>
<feature type="transmembrane region" description="Helical" evidence="6">
    <location>
        <begin position="271"/>
        <end position="298"/>
    </location>
</feature>
<keyword evidence="9" id="KW-1185">Reference proteome</keyword>
<keyword evidence="3 6" id="KW-0812">Transmembrane</keyword>
<evidence type="ECO:0000259" key="7">
    <source>
        <dbReference type="Pfam" id="PF02687"/>
    </source>
</evidence>
<evidence type="ECO:0000256" key="5">
    <source>
        <dbReference type="ARBA" id="ARBA00023136"/>
    </source>
</evidence>
<keyword evidence="2" id="KW-1003">Cell membrane</keyword>
<dbReference type="Proteomes" id="UP001529085">
    <property type="component" value="Unassembled WGS sequence"/>
</dbReference>
<dbReference type="EMBL" id="JARSBN010000006">
    <property type="protein sequence ID" value="MDG4716551.1"/>
    <property type="molecule type" value="Genomic_DNA"/>
</dbReference>
<feature type="transmembrane region" description="Helical" evidence="6">
    <location>
        <begin position="364"/>
        <end position="385"/>
    </location>
</feature>
<dbReference type="Pfam" id="PF02687">
    <property type="entry name" value="FtsX"/>
    <property type="match status" value="1"/>
</dbReference>
<proteinExistence type="predicted"/>
<evidence type="ECO:0000256" key="4">
    <source>
        <dbReference type="ARBA" id="ARBA00022989"/>
    </source>
</evidence>
<name>A0ABT6G3F1_9FLAO</name>
<dbReference type="RefSeq" id="WP_278005997.1">
    <property type="nucleotide sequence ID" value="NZ_JARSBN010000006.1"/>
</dbReference>
<protein>
    <submittedName>
        <fullName evidence="8">ABC transporter permease</fullName>
    </submittedName>
</protein>
<comment type="caution">
    <text evidence="8">The sequence shown here is derived from an EMBL/GenBank/DDBJ whole genome shotgun (WGS) entry which is preliminary data.</text>
</comment>
<feature type="transmembrane region" description="Helical" evidence="6">
    <location>
        <begin position="15"/>
        <end position="36"/>
    </location>
</feature>